<dbReference type="InterPro" id="IPR011009">
    <property type="entry name" value="Kinase-like_dom_sf"/>
</dbReference>
<dbReference type="Proteomes" id="UP000230423">
    <property type="component" value="Unassembled WGS sequence"/>
</dbReference>
<dbReference type="Pfam" id="PF07714">
    <property type="entry name" value="PK_Tyr_Ser-Thr"/>
    <property type="match status" value="2"/>
</dbReference>
<evidence type="ECO:0000313" key="2">
    <source>
        <dbReference type="EMBL" id="PIO60730.1"/>
    </source>
</evidence>
<organism evidence="2 3">
    <name type="scientific">Teladorsagia circumcincta</name>
    <name type="common">Brown stomach worm</name>
    <name type="synonym">Ostertagia circumcincta</name>
    <dbReference type="NCBI Taxonomy" id="45464"/>
    <lineage>
        <taxon>Eukaryota</taxon>
        <taxon>Metazoa</taxon>
        <taxon>Ecdysozoa</taxon>
        <taxon>Nematoda</taxon>
        <taxon>Chromadorea</taxon>
        <taxon>Rhabditida</taxon>
        <taxon>Rhabditina</taxon>
        <taxon>Rhabditomorpha</taxon>
        <taxon>Strongyloidea</taxon>
        <taxon>Trichostrongylidae</taxon>
        <taxon>Teladorsagia</taxon>
    </lineage>
</organism>
<dbReference type="InterPro" id="IPR051681">
    <property type="entry name" value="Ser/Thr_Kinases-Pseudokinases"/>
</dbReference>
<dbReference type="AlphaFoldDB" id="A0A2G9TTY9"/>
<dbReference type="SUPFAM" id="SSF56112">
    <property type="entry name" value="Protein kinase-like (PK-like)"/>
    <property type="match status" value="1"/>
</dbReference>
<dbReference type="GO" id="GO:0004674">
    <property type="term" value="F:protein serine/threonine kinase activity"/>
    <property type="evidence" value="ECO:0007669"/>
    <property type="project" value="TreeGrafter"/>
</dbReference>
<protein>
    <recommendedName>
        <fullName evidence="1">Protein kinase domain-containing protein</fullName>
    </recommendedName>
</protein>
<dbReference type="EMBL" id="KZ354911">
    <property type="protein sequence ID" value="PIO60730.1"/>
    <property type="molecule type" value="Genomic_DNA"/>
</dbReference>
<accession>A0A2G9TTY9</accession>
<dbReference type="GO" id="GO:0005524">
    <property type="term" value="F:ATP binding"/>
    <property type="evidence" value="ECO:0007669"/>
    <property type="project" value="InterPro"/>
</dbReference>
<feature type="domain" description="Protein kinase" evidence="1">
    <location>
        <begin position="1"/>
        <end position="229"/>
    </location>
</feature>
<dbReference type="PANTHER" id="PTHR44329">
    <property type="entry name" value="SERINE/THREONINE-PROTEIN KINASE TNNI3K-RELATED"/>
    <property type="match status" value="1"/>
</dbReference>
<sequence length="229" mass="25424">MLCREVSILSKLTHPNVVSFVGAVLDDPSQFAIITEFVSNGSLFSILHEQKRVLESPLRLRISFDVAQGMRYLHESAAKPVIHSFALVVWEVHSAELPFSHLKPAAAAAEMAYKRARPPLPDEPTVQFPEPILTLLPMAWHPDPAARPDFSQIVTILEPHVICSVQNVDAQGTVSHLKTQWEQLANNPMRKIATSTTLSSLNGITSSGTVEELRQRIDRNGYVCQNTKD</sequence>
<evidence type="ECO:0000313" key="3">
    <source>
        <dbReference type="Proteomes" id="UP000230423"/>
    </source>
</evidence>
<proteinExistence type="predicted"/>
<evidence type="ECO:0000259" key="1">
    <source>
        <dbReference type="PROSITE" id="PS50011"/>
    </source>
</evidence>
<dbReference type="PANTHER" id="PTHR44329:SF246">
    <property type="entry name" value="SERINE_THREONINE-PROTEIN KINASE TNNI3K"/>
    <property type="match status" value="1"/>
</dbReference>
<dbReference type="PROSITE" id="PS50011">
    <property type="entry name" value="PROTEIN_KINASE_DOM"/>
    <property type="match status" value="1"/>
</dbReference>
<name>A0A2G9TTY9_TELCI</name>
<dbReference type="InterPro" id="IPR001245">
    <property type="entry name" value="Ser-Thr/Tyr_kinase_cat_dom"/>
</dbReference>
<reference evidence="2 3" key="1">
    <citation type="submission" date="2015-09" db="EMBL/GenBank/DDBJ databases">
        <title>Draft genome of the parasitic nematode Teladorsagia circumcincta isolate WARC Sus (inbred).</title>
        <authorList>
            <person name="Mitreva M."/>
        </authorList>
    </citation>
    <scope>NUCLEOTIDE SEQUENCE [LARGE SCALE GENOMIC DNA]</scope>
    <source>
        <strain evidence="2 3">S</strain>
    </source>
</reference>
<dbReference type="OrthoDB" id="339325at2759"/>
<keyword evidence="3" id="KW-1185">Reference proteome</keyword>
<dbReference type="InterPro" id="IPR000719">
    <property type="entry name" value="Prot_kinase_dom"/>
</dbReference>
<gene>
    <name evidence="2" type="ORF">TELCIR_17766</name>
</gene>
<dbReference type="Gene3D" id="1.10.510.10">
    <property type="entry name" value="Transferase(Phosphotransferase) domain 1"/>
    <property type="match status" value="2"/>
</dbReference>